<name>A0A438DJP0_VITVI</name>
<accession>A0A438DJP0</accession>
<evidence type="ECO:0000313" key="3">
    <source>
        <dbReference type="Proteomes" id="UP000288805"/>
    </source>
</evidence>
<dbReference type="AlphaFoldDB" id="A0A438DJP0"/>
<feature type="compositionally biased region" description="Acidic residues" evidence="1">
    <location>
        <begin position="137"/>
        <end position="147"/>
    </location>
</feature>
<organism evidence="2 3">
    <name type="scientific">Vitis vinifera</name>
    <name type="common">Grape</name>
    <dbReference type="NCBI Taxonomy" id="29760"/>
    <lineage>
        <taxon>Eukaryota</taxon>
        <taxon>Viridiplantae</taxon>
        <taxon>Streptophyta</taxon>
        <taxon>Embryophyta</taxon>
        <taxon>Tracheophyta</taxon>
        <taxon>Spermatophyta</taxon>
        <taxon>Magnoliopsida</taxon>
        <taxon>eudicotyledons</taxon>
        <taxon>Gunneridae</taxon>
        <taxon>Pentapetalae</taxon>
        <taxon>rosids</taxon>
        <taxon>Vitales</taxon>
        <taxon>Vitaceae</taxon>
        <taxon>Viteae</taxon>
        <taxon>Vitis</taxon>
    </lineage>
</organism>
<comment type="caution">
    <text evidence="2">The sequence shown here is derived from an EMBL/GenBank/DDBJ whole genome shotgun (WGS) entry which is preliminary data.</text>
</comment>
<gene>
    <name evidence="2" type="ORF">CK203_108166</name>
</gene>
<evidence type="ECO:0000256" key="1">
    <source>
        <dbReference type="SAM" id="MobiDB-lite"/>
    </source>
</evidence>
<dbReference type="Proteomes" id="UP000288805">
    <property type="component" value="Unassembled WGS sequence"/>
</dbReference>
<reference evidence="2 3" key="1">
    <citation type="journal article" date="2018" name="PLoS Genet.">
        <title>Population sequencing reveals clonal diversity and ancestral inbreeding in the grapevine cultivar Chardonnay.</title>
        <authorList>
            <person name="Roach M.J."/>
            <person name="Johnson D.L."/>
            <person name="Bohlmann J."/>
            <person name="van Vuuren H.J."/>
            <person name="Jones S.J."/>
            <person name="Pretorius I.S."/>
            <person name="Schmidt S.A."/>
            <person name="Borneman A.R."/>
        </authorList>
    </citation>
    <scope>NUCLEOTIDE SEQUENCE [LARGE SCALE GENOMIC DNA]</scope>
    <source>
        <strain evidence="3">cv. Chardonnay</strain>
        <tissue evidence="2">Leaf</tissue>
    </source>
</reference>
<feature type="region of interest" description="Disordered" evidence="1">
    <location>
        <begin position="108"/>
        <end position="147"/>
    </location>
</feature>
<proteinExistence type="predicted"/>
<evidence type="ECO:0000313" key="2">
    <source>
        <dbReference type="EMBL" id="RVW35648.1"/>
    </source>
</evidence>
<protein>
    <submittedName>
        <fullName evidence="2">Uncharacterized protein</fullName>
    </submittedName>
</protein>
<dbReference type="EMBL" id="QGNW01001597">
    <property type="protein sequence ID" value="RVW35648.1"/>
    <property type="molecule type" value="Genomic_DNA"/>
</dbReference>
<sequence>MSLFNLPGVYVEDLKEEELQQQSPQTSKRKKILEGPENYQTCMYFGDMIKTSAITIFAPNCQKDDDAENPNQEEKQLPSFKWIIYNLSLKYLLTLLFNLQGMYVEDPKEDELRQQRPQTSKSKQKLQCPENCQTSGECDEENCIISS</sequence>